<sequence>MPSRLDSLPLAPGAPAPSTRKVTKTKVRPAIQPIKTTTAGHFTSLARRAIAVPGASPRTPRASSHYWLRERPVPLQPDPRNEQARLYNRSLMSKFDYRVSASPPLRPSPGLKPASLSQRPSSARSRDGLYPQGRRPSHTLDVVDIEGRPNPDVYVVPKELKRKAGATDAASDPWDISQLLQGGKLTLRVVVHSHDGIFGMTRQFDMDTLRASIPDGNSPRTPSLDRTFSQAFLDSPVASLPPASPFRPERDSNPARPGQSPRVASSPSWEVDSKPSRRPMPVDIHYARGHLPALAAIMMNQQVKRGDRIELPVPQPDAWPDTIGYVYTGDPTLLTADAKQNILYLGGKI</sequence>
<name>A0A8K0SRK1_9HYPO</name>
<feature type="region of interest" description="Disordered" evidence="1">
    <location>
        <begin position="99"/>
        <end position="148"/>
    </location>
</feature>
<reference evidence="2" key="1">
    <citation type="journal article" date="2021" name="Nat. Commun.">
        <title>Genetic determinants of endophytism in the Arabidopsis root mycobiome.</title>
        <authorList>
            <person name="Mesny F."/>
            <person name="Miyauchi S."/>
            <person name="Thiergart T."/>
            <person name="Pickel B."/>
            <person name="Atanasova L."/>
            <person name="Karlsson M."/>
            <person name="Huettel B."/>
            <person name="Barry K.W."/>
            <person name="Haridas S."/>
            <person name="Chen C."/>
            <person name="Bauer D."/>
            <person name="Andreopoulos W."/>
            <person name="Pangilinan J."/>
            <person name="LaButti K."/>
            <person name="Riley R."/>
            <person name="Lipzen A."/>
            <person name="Clum A."/>
            <person name="Drula E."/>
            <person name="Henrissat B."/>
            <person name="Kohler A."/>
            <person name="Grigoriev I.V."/>
            <person name="Martin F.M."/>
            <person name="Hacquard S."/>
        </authorList>
    </citation>
    <scope>NUCLEOTIDE SEQUENCE</scope>
    <source>
        <strain evidence="2">MPI-CAGE-CH-0235</strain>
    </source>
</reference>
<gene>
    <name evidence="2" type="ORF">B0I35DRAFT_478302</name>
</gene>
<feature type="compositionally biased region" description="Low complexity" evidence="1">
    <location>
        <begin position="8"/>
        <end position="17"/>
    </location>
</feature>
<evidence type="ECO:0000313" key="2">
    <source>
        <dbReference type="EMBL" id="KAH7320009.1"/>
    </source>
</evidence>
<keyword evidence="3" id="KW-1185">Reference proteome</keyword>
<dbReference type="Proteomes" id="UP000813444">
    <property type="component" value="Unassembled WGS sequence"/>
</dbReference>
<dbReference type="EMBL" id="JAGPNK010000006">
    <property type="protein sequence ID" value="KAH7320009.1"/>
    <property type="molecule type" value="Genomic_DNA"/>
</dbReference>
<proteinExistence type="predicted"/>
<dbReference type="OrthoDB" id="3492129at2759"/>
<protein>
    <submittedName>
        <fullName evidence="2">Uncharacterized protein</fullName>
    </submittedName>
</protein>
<organism evidence="2 3">
    <name type="scientific">Stachybotrys elegans</name>
    <dbReference type="NCBI Taxonomy" id="80388"/>
    <lineage>
        <taxon>Eukaryota</taxon>
        <taxon>Fungi</taxon>
        <taxon>Dikarya</taxon>
        <taxon>Ascomycota</taxon>
        <taxon>Pezizomycotina</taxon>
        <taxon>Sordariomycetes</taxon>
        <taxon>Hypocreomycetidae</taxon>
        <taxon>Hypocreales</taxon>
        <taxon>Stachybotryaceae</taxon>
        <taxon>Stachybotrys</taxon>
    </lineage>
</organism>
<evidence type="ECO:0000313" key="3">
    <source>
        <dbReference type="Proteomes" id="UP000813444"/>
    </source>
</evidence>
<dbReference type="AlphaFoldDB" id="A0A8K0SRK1"/>
<feature type="region of interest" description="Disordered" evidence="1">
    <location>
        <begin position="1"/>
        <end position="28"/>
    </location>
</feature>
<feature type="region of interest" description="Disordered" evidence="1">
    <location>
        <begin position="53"/>
        <end position="81"/>
    </location>
</feature>
<comment type="caution">
    <text evidence="2">The sequence shown here is derived from an EMBL/GenBank/DDBJ whole genome shotgun (WGS) entry which is preliminary data.</text>
</comment>
<feature type="region of interest" description="Disordered" evidence="1">
    <location>
        <begin position="238"/>
        <end position="281"/>
    </location>
</feature>
<accession>A0A8K0SRK1</accession>
<evidence type="ECO:0000256" key="1">
    <source>
        <dbReference type="SAM" id="MobiDB-lite"/>
    </source>
</evidence>